<evidence type="ECO:0000256" key="1">
    <source>
        <dbReference type="ARBA" id="ARBA00022729"/>
    </source>
</evidence>
<dbReference type="SUPFAM" id="SSF51126">
    <property type="entry name" value="Pectin lyase-like"/>
    <property type="match status" value="1"/>
</dbReference>
<evidence type="ECO:0000313" key="3">
    <source>
        <dbReference type="Proteomes" id="UP000004199"/>
    </source>
</evidence>
<sequence>MANNPLTTLNLLEHDDSHVGVQLVKAQTVIGSGGSLTLRDLQGDEVEADKTLHIAQNGTVVAEGDYGFRLTTAPGDGLYVNYGLKALNIHGGQKLTLAEHGGAYGATADMSAKIGGEGDLAINTVRQVSLSNGQNDYQGATYVQMGTLRTDADGALGNTRELNISNAAIVDLNGSTQTVETFTGQMGSTVLFKEGALTVNKGGISQGELTGGGNLNVTGGTLAIEGLNARYNALTSISPNAEVSLDNTQGLGRGNIANDGLLTLKNVTGELRNSISGKGIVSATARTDVELDGDNSRFVGQFNIDTGSALSVNEQKNLGDASVINNGLLTISTERSWAMTHSISGSGDVTKLGTGILTLNNDSAAYQGTTDIWGGKLLSVPTLPLIWQVNTLISITAV</sequence>
<protein>
    <submittedName>
        <fullName evidence="2">Lipo domain protein</fullName>
    </submittedName>
</protein>
<comment type="caution">
    <text evidence="2">The sequence shown here is derived from an EMBL/GenBank/DDBJ whole genome shotgun (WGS) entry which is preliminary data.</text>
</comment>
<reference evidence="2 3" key="1">
    <citation type="submission" date="2012-03" db="EMBL/GenBank/DDBJ databases">
        <authorList>
            <person name="Rasko D."/>
            <person name="Redman J."/>
            <person name="Daugherty S.C."/>
            <person name="Tallon L."/>
            <person name="Sadzewicz L."/>
            <person name="Jones K."/>
            <person name="Santana-Cruz I."/>
            <person name="Liu X."/>
        </authorList>
    </citation>
    <scope>NUCLEOTIDE SEQUENCE [LARGE SCALE GENOMIC DNA]</scope>
    <source>
        <strain evidence="2 3">4444-74</strain>
    </source>
</reference>
<keyword evidence="1" id="KW-0732">Signal</keyword>
<dbReference type="AlphaFoldDB" id="I6EZ40"/>
<dbReference type="NCBIfam" id="TIGR02601">
    <property type="entry name" value="autotrns_rpt"/>
    <property type="match status" value="1"/>
</dbReference>
<dbReference type="Proteomes" id="UP000004199">
    <property type="component" value="Unassembled WGS sequence"/>
</dbReference>
<dbReference type="PANTHER" id="PTHR35037">
    <property type="entry name" value="C-TERMINAL REGION OF AIDA-LIKE PROTEIN"/>
    <property type="match status" value="1"/>
</dbReference>
<accession>I6EZ40</accession>
<name>I6EZ40_SHIBO</name>
<proteinExistence type="predicted"/>
<gene>
    <name evidence="2" type="primary">ydeK</name>
    <name evidence="2" type="ORF">SB444474_5564</name>
</gene>
<dbReference type="InterPro" id="IPR013425">
    <property type="entry name" value="Autotrns_rpt"/>
</dbReference>
<evidence type="ECO:0000313" key="2">
    <source>
        <dbReference type="EMBL" id="EIQ49282.1"/>
    </source>
</evidence>
<dbReference type="EMBL" id="AKNB01000131">
    <property type="protein sequence ID" value="EIQ49282.1"/>
    <property type="molecule type" value="Genomic_DNA"/>
</dbReference>
<dbReference type="Pfam" id="PF12951">
    <property type="entry name" value="PATR"/>
    <property type="match status" value="2"/>
</dbReference>
<dbReference type="InterPro" id="IPR051551">
    <property type="entry name" value="Autotransporter_adhesion"/>
</dbReference>
<dbReference type="PANTHER" id="PTHR35037:SF3">
    <property type="entry name" value="C-TERMINAL REGION OF AIDA-LIKE PROTEIN"/>
    <property type="match status" value="1"/>
</dbReference>
<organism evidence="2 3">
    <name type="scientific">Shigella boydii 4444-74</name>
    <dbReference type="NCBI Taxonomy" id="766140"/>
    <lineage>
        <taxon>Bacteria</taxon>
        <taxon>Pseudomonadati</taxon>
        <taxon>Pseudomonadota</taxon>
        <taxon>Gammaproteobacteria</taxon>
        <taxon>Enterobacterales</taxon>
        <taxon>Enterobacteriaceae</taxon>
        <taxon>Shigella</taxon>
    </lineage>
</organism>
<dbReference type="InterPro" id="IPR011050">
    <property type="entry name" value="Pectin_lyase_fold/virulence"/>
</dbReference>
<dbReference type="PATRIC" id="fig|766140.3.peg.165"/>